<evidence type="ECO:0000313" key="2">
    <source>
        <dbReference type="Proteomes" id="UP001489719"/>
    </source>
</evidence>
<dbReference type="EMBL" id="MU970047">
    <property type="protein sequence ID" value="KAK9324712.1"/>
    <property type="molecule type" value="Genomic_DNA"/>
</dbReference>
<proteinExistence type="predicted"/>
<organism evidence="1 2">
    <name type="scientific">Lipomyces orientalis</name>
    <dbReference type="NCBI Taxonomy" id="1233043"/>
    <lineage>
        <taxon>Eukaryota</taxon>
        <taxon>Fungi</taxon>
        <taxon>Dikarya</taxon>
        <taxon>Ascomycota</taxon>
        <taxon>Saccharomycotina</taxon>
        <taxon>Lipomycetes</taxon>
        <taxon>Lipomycetales</taxon>
        <taxon>Lipomycetaceae</taxon>
        <taxon>Lipomyces</taxon>
    </lineage>
</organism>
<name>A0ACC3TVM4_9ASCO</name>
<gene>
    <name evidence="1" type="ORF">V1517DRAFT_316657</name>
</gene>
<sequence>MASTTQQPASLSTTTAGLTPITPLAHRISIPPYTLFCHLTIFPSPPSPTNGVSLSSTSQNIIAQPIIIHVTTSEAPTTPLSVFVYALPRPAGDQSIAQPVATTLLGGQDSSSQESMELALRLARVLARRTNRPVYVGVTAAGFLRHVDAIEKVAAFVKDNLDR</sequence>
<accession>A0ACC3TVM4</accession>
<comment type="caution">
    <text evidence="1">The sequence shown here is derived from an EMBL/GenBank/DDBJ whole genome shotgun (WGS) entry which is preliminary data.</text>
</comment>
<dbReference type="Proteomes" id="UP001489719">
    <property type="component" value="Unassembled WGS sequence"/>
</dbReference>
<protein>
    <submittedName>
        <fullName evidence="1">Uncharacterized protein</fullName>
    </submittedName>
</protein>
<reference evidence="2" key="1">
    <citation type="journal article" date="2024" name="Front. Bioeng. Biotechnol.">
        <title>Genome-scale model development and genomic sequencing of the oleaginous clade Lipomyces.</title>
        <authorList>
            <person name="Czajka J.J."/>
            <person name="Han Y."/>
            <person name="Kim J."/>
            <person name="Mondo S.J."/>
            <person name="Hofstad B.A."/>
            <person name="Robles A."/>
            <person name="Haridas S."/>
            <person name="Riley R."/>
            <person name="LaButti K."/>
            <person name="Pangilinan J."/>
            <person name="Andreopoulos W."/>
            <person name="Lipzen A."/>
            <person name="Yan J."/>
            <person name="Wang M."/>
            <person name="Ng V."/>
            <person name="Grigoriev I.V."/>
            <person name="Spatafora J.W."/>
            <person name="Magnuson J.K."/>
            <person name="Baker S.E."/>
            <person name="Pomraning K.R."/>
        </authorList>
    </citation>
    <scope>NUCLEOTIDE SEQUENCE [LARGE SCALE GENOMIC DNA]</scope>
    <source>
        <strain evidence="2">CBS 10300</strain>
    </source>
</reference>
<evidence type="ECO:0000313" key="1">
    <source>
        <dbReference type="EMBL" id="KAK9324712.1"/>
    </source>
</evidence>
<keyword evidence="2" id="KW-1185">Reference proteome</keyword>